<comment type="caution">
    <text evidence="1">The sequence shown here is derived from an EMBL/GenBank/DDBJ whole genome shotgun (WGS) entry which is preliminary data.</text>
</comment>
<organism evidence="1 2">
    <name type="scientific">candidate division MSBL1 archaeon SCGC-AAA259I09</name>
    <dbReference type="NCBI Taxonomy" id="1698267"/>
    <lineage>
        <taxon>Archaea</taxon>
        <taxon>Methanobacteriati</taxon>
        <taxon>Methanobacteriota</taxon>
        <taxon>candidate division MSBL1</taxon>
    </lineage>
</organism>
<dbReference type="Proteomes" id="UP000070463">
    <property type="component" value="Unassembled WGS sequence"/>
</dbReference>
<dbReference type="AlphaFoldDB" id="A0A133UQD7"/>
<gene>
    <name evidence="1" type="ORF">AKJ37_05160</name>
</gene>
<keyword evidence="2" id="KW-1185">Reference proteome</keyword>
<reference evidence="1 2" key="1">
    <citation type="journal article" date="2016" name="Sci. Rep.">
        <title>Metabolic traits of an uncultured archaeal lineage -MSBL1- from brine pools of the Red Sea.</title>
        <authorList>
            <person name="Mwirichia R."/>
            <person name="Alam I."/>
            <person name="Rashid M."/>
            <person name="Vinu M."/>
            <person name="Ba-Alawi W."/>
            <person name="Anthony Kamau A."/>
            <person name="Kamanda Ngugi D."/>
            <person name="Goker M."/>
            <person name="Klenk H.P."/>
            <person name="Bajic V."/>
            <person name="Stingl U."/>
        </authorList>
    </citation>
    <scope>NUCLEOTIDE SEQUENCE [LARGE SCALE GENOMIC DNA]</scope>
    <source>
        <strain evidence="1">SCGC-AAA259I09</strain>
    </source>
</reference>
<sequence>MFLLPRHFDVLCCGCRFCHLGADGEPEVVVHSKNRVTLHVFQPERASDVQLPEIVRLVPFKPLVLVLTSVRTPVQTEYFFERNDLLILFEKSIGFGCRRDERDDSAALF</sequence>
<accession>A0A133UQD7</accession>
<evidence type="ECO:0000313" key="1">
    <source>
        <dbReference type="EMBL" id="KXA96464.1"/>
    </source>
</evidence>
<evidence type="ECO:0000313" key="2">
    <source>
        <dbReference type="Proteomes" id="UP000070463"/>
    </source>
</evidence>
<name>A0A133UQD7_9EURY</name>
<proteinExistence type="predicted"/>
<dbReference type="EMBL" id="LHXR01000080">
    <property type="protein sequence ID" value="KXA96464.1"/>
    <property type="molecule type" value="Genomic_DNA"/>
</dbReference>
<protein>
    <submittedName>
        <fullName evidence="1">Uncharacterized protein</fullName>
    </submittedName>
</protein>